<dbReference type="GO" id="GO:0004575">
    <property type="term" value="F:sucrose alpha-glucosidase activity"/>
    <property type="evidence" value="ECO:0007669"/>
    <property type="project" value="TreeGrafter"/>
</dbReference>
<dbReference type="Gene3D" id="2.60.40.1180">
    <property type="entry name" value="Golgi alpha-mannosidase II"/>
    <property type="match status" value="1"/>
</dbReference>
<dbReference type="GO" id="GO:0005987">
    <property type="term" value="P:sucrose catabolic process"/>
    <property type="evidence" value="ECO:0007669"/>
    <property type="project" value="TreeGrafter"/>
</dbReference>
<keyword evidence="3" id="KW-0326">Glycosidase</keyword>
<dbReference type="GO" id="GO:0004556">
    <property type="term" value="F:alpha-amylase activity"/>
    <property type="evidence" value="ECO:0007669"/>
    <property type="project" value="TreeGrafter"/>
</dbReference>
<evidence type="ECO:0000313" key="7">
    <source>
        <dbReference type="Proteomes" id="UP001147747"/>
    </source>
</evidence>
<keyword evidence="2" id="KW-0378">Hydrolase</keyword>
<dbReference type="Gene3D" id="3.20.20.80">
    <property type="entry name" value="Glycosidases"/>
    <property type="match status" value="1"/>
</dbReference>
<feature type="domain" description="Glycosyl hydrolase family 13 catalytic" evidence="5">
    <location>
        <begin position="13"/>
        <end position="433"/>
    </location>
</feature>
<dbReference type="Proteomes" id="UP001147747">
    <property type="component" value="Unassembled WGS sequence"/>
</dbReference>
<dbReference type="SMART" id="SM00642">
    <property type="entry name" value="Aamy"/>
    <property type="match status" value="1"/>
</dbReference>
<evidence type="ECO:0000313" key="6">
    <source>
        <dbReference type="EMBL" id="KAJ5404382.1"/>
    </source>
</evidence>
<dbReference type="AlphaFoldDB" id="A0A9X0BC96"/>
<dbReference type="Pfam" id="PF00128">
    <property type="entry name" value="Alpha-amylase"/>
    <property type="match status" value="1"/>
</dbReference>
<evidence type="ECO:0000259" key="5">
    <source>
        <dbReference type="SMART" id="SM00642"/>
    </source>
</evidence>
<comment type="similarity">
    <text evidence="1">Belongs to the glycosyl hydrolase 13 family.</text>
</comment>
<evidence type="ECO:0000256" key="4">
    <source>
        <dbReference type="ARBA" id="ARBA00026248"/>
    </source>
</evidence>
<dbReference type="FunFam" id="3.20.20.80:FF:000064">
    <property type="entry name" value="Oligo-1,6-glucosidase"/>
    <property type="match status" value="1"/>
</dbReference>
<keyword evidence="7" id="KW-1185">Reference proteome</keyword>
<dbReference type="InterPro" id="IPR013780">
    <property type="entry name" value="Glyco_hydro_b"/>
</dbReference>
<dbReference type="Gene3D" id="3.90.400.10">
    <property type="entry name" value="Oligo-1,6-glucosidase, Domain 2"/>
    <property type="match status" value="1"/>
</dbReference>
<dbReference type="GO" id="GO:0004574">
    <property type="term" value="F:oligo-1,6-glucosidase activity"/>
    <property type="evidence" value="ECO:0007669"/>
    <property type="project" value="TreeGrafter"/>
</dbReference>
<sequence length="572" mass="65844">MSSPWWKNASIYQIYPASFKDTNGDGIGDLPGILSKLDYIKTLGVDAIWICPMYDSPQYDMGYDIANYEDVYAPYGTVSDVEAIIAACHERGLRILFDLVINHTSYLHAWFKESRSSKASSKRDWYIWQPAKYDADGTRRPPNNWRSFFGGSTWEFDDETQEYYLHLFAVEQPDLNWENPETRKAIYDSAVTFWLEKGIDGFRVDTVNMYSKRSFADAPILDERLEWQPAHSLFCNGPRIHEFLRELGQILDKYDAMTVGELPHTPQITEVLSYVSAQEKQLSMIFQFNVVETGTGDPTFNTTPRNWTLPDFRKRISQTQELVPTDGWSTSFLENHDQARSISRFGNEETPEYWALSAKMLAILVTTLSGTVYIYQGQEIGMVNIPLEWDIEEYKDVNSINYYKFIKNSTNNNPTAVKKAKEALAHLARDHSRIPMQWDGTANAGFTTESAKPWMRVHDNYPTLNVEKQRNDSKSVLAFWQEALRVRKSLPKVFAHGVFSDTDPCNDSLFIFEKTGDGQKLLVLLNFTTEAKPIDIWERLGDAPRKAIIKNYEDEPLDSLRPLEGRVYLLDN</sequence>
<dbReference type="GO" id="GO:0033934">
    <property type="term" value="F:glucan 1,4-alpha-maltotriohydrolase activity"/>
    <property type="evidence" value="ECO:0007669"/>
    <property type="project" value="TreeGrafter"/>
</dbReference>
<dbReference type="EMBL" id="JAPZBU010000005">
    <property type="protein sequence ID" value="KAJ5404382.1"/>
    <property type="molecule type" value="Genomic_DNA"/>
</dbReference>
<dbReference type="OrthoDB" id="1740265at2759"/>
<protein>
    <submittedName>
        <fullName evidence="6">Alpha-glucosidase</fullName>
    </submittedName>
</protein>
<evidence type="ECO:0000256" key="2">
    <source>
        <dbReference type="ARBA" id="ARBA00022801"/>
    </source>
</evidence>
<dbReference type="SUPFAM" id="SSF51011">
    <property type="entry name" value="Glycosyl hydrolase domain"/>
    <property type="match status" value="1"/>
</dbReference>
<dbReference type="CDD" id="cd11333">
    <property type="entry name" value="AmyAc_SI_OligoGlu_DGase"/>
    <property type="match status" value="1"/>
</dbReference>
<keyword evidence="4" id="KW-0462">Maltose metabolism</keyword>
<organism evidence="6 7">
    <name type="scientific">Penicillium cosmopolitanum</name>
    <dbReference type="NCBI Taxonomy" id="1131564"/>
    <lineage>
        <taxon>Eukaryota</taxon>
        <taxon>Fungi</taxon>
        <taxon>Dikarya</taxon>
        <taxon>Ascomycota</taxon>
        <taxon>Pezizomycotina</taxon>
        <taxon>Eurotiomycetes</taxon>
        <taxon>Eurotiomycetidae</taxon>
        <taxon>Eurotiales</taxon>
        <taxon>Aspergillaceae</taxon>
        <taxon>Penicillium</taxon>
    </lineage>
</organism>
<dbReference type="GeneID" id="81367870"/>
<dbReference type="InterPro" id="IPR045857">
    <property type="entry name" value="O16G_dom_2"/>
</dbReference>
<gene>
    <name evidence="6" type="ORF">N7509_004253</name>
</gene>
<dbReference type="GO" id="GO:0000025">
    <property type="term" value="P:maltose catabolic process"/>
    <property type="evidence" value="ECO:0007669"/>
    <property type="project" value="TreeGrafter"/>
</dbReference>
<dbReference type="SUPFAM" id="SSF51445">
    <property type="entry name" value="(Trans)glycosidases"/>
    <property type="match status" value="1"/>
</dbReference>
<comment type="caution">
    <text evidence="6">The sequence shown here is derived from an EMBL/GenBank/DDBJ whole genome shotgun (WGS) entry which is preliminary data.</text>
</comment>
<dbReference type="RefSeq" id="XP_056491624.1">
    <property type="nucleotide sequence ID" value="XM_056628890.1"/>
</dbReference>
<dbReference type="PANTHER" id="PTHR10357:SF179">
    <property type="entry name" value="NEUTRAL AND BASIC AMINO ACID TRANSPORT PROTEIN RBAT"/>
    <property type="match status" value="1"/>
</dbReference>
<reference evidence="6" key="2">
    <citation type="journal article" date="2023" name="IMA Fungus">
        <title>Comparative genomic study of the Penicillium genus elucidates a diverse pangenome and 15 lateral gene transfer events.</title>
        <authorList>
            <person name="Petersen C."/>
            <person name="Sorensen T."/>
            <person name="Nielsen M.R."/>
            <person name="Sondergaard T.E."/>
            <person name="Sorensen J.L."/>
            <person name="Fitzpatrick D.A."/>
            <person name="Frisvad J.C."/>
            <person name="Nielsen K.L."/>
        </authorList>
    </citation>
    <scope>NUCLEOTIDE SEQUENCE</scope>
    <source>
        <strain evidence="6">IBT 29677</strain>
    </source>
</reference>
<dbReference type="InterPro" id="IPR006047">
    <property type="entry name" value="GH13_cat_dom"/>
</dbReference>
<reference evidence="6" key="1">
    <citation type="submission" date="2022-12" db="EMBL/GenBank/DDBJ databases">
        <authorList>
            <person name="Petersen C."/>
        </authorList>
    </citation>
    <scope>NUCLEOTIDE SEQUENCE</scope>
    <source>
        <strain evidence="6">IBT 29677</strain>
    </source>
</reference>
<proteinExistence type="inferred from homology"/>
<accession>A0A9X0BC96</accession>
<evidence type="ECO:0000256" key="1">
    <source>
        <dbReference type="ARBA" id="ARBA00008061"/>
    </source>
</evidence>
<dbReference type="FunFam" id="3.20.20.80:FF:000087">
    <property type="entry name" value="Oligo-1,6-glucosidase IMA1"/>
    <property type="match status" value="1"/>
</dbReference>
<evidence type="ECO:0000256" key="3">
    <source>
        <dbReference type="ARBA" id="ARBA00023295"/>
    </source>
</evidence>
<dbReference type="InterPro" id="IPR017853">
    <property type="entry name" value="GH"/>
</dbReference>
<dbReference type="FunFam" id="3.90.400.10:FF:000004">
    <property type="entry name" value="Oligo-1,6-glucosidase"/>
    <property type="match status" value="1"/>
</dbReference>
<name>A0A9X0BC96_9EURO</name>
<dbReference type="PANTHER" id="PTHR10357">
    <property type="entry name" value="ALPHA-AMYLASE FAMILY MEMBER"/>
    <property type="match status" value="1"/>
</dbReference>